<dbReference type="Proteomes" id="UP001054252">
    <property type="component" value="Unassembled WGS sequence"/>
</dbReference>
<dbReference type="EMBL" id="BPVZ01000010">
    <property type="protein sequence ID" value="GKU96469.1"/>
    <property type="molecule type" value="Genomic_DNA"/>
</dbReference>
<protein>
    <submittedName>
        <fullName evidence="1">Uncharacterized protein</fullName>
    </submittedName>
</protein>
<dbReference type="AlphaFoldDB" id="A0AAV5IDN8"/>
<accession>A0AAV5IDN8</accession>
<gene>
    <name evidence="1" type="ORF">SLEP1_g9701</name>
</gene>
<organism evidence="1 2">
    <name type="scientific">Rubroshorea leprosula</name>
    <dbReference type="NCBI Taxonomy" id="152421"/>
    <lineage>
        <taxon>Eukaryota</taxon>
        <taxon>Viridiplantae</taxon>
        <taxon>Streptophyta</taxon>
        <taxon>Embryophyta</taxon>
        <taxon>Tracheophyta</taxon>
        <taxon>Spermatophyta</taxon>
        <taxon>Magnoliopsida</taxon>
        <taxon>eudicotyledons</taxon>
        <taxon>Gunneridae</taxon>
        <taxon>Pentapetalae</taxon>
        <taxon>rosids</taxon>
        <taxon>malvids</taxon>
        <taxon>Malvales</taxon>
        <taxon>Dipterocarpaceae</taxon>
        <taxon>Rubroshorea</taxon>
    </lineage>
</organism>
<sequence length="36" mass="4123">MDLALSYIILELRLHPLSFHLLGNKDFSCSSRGMMI</sequence>
<name>A0AAV5IDN8_9ROSI</name>
<evidence type="ECO:0000313" key="2">
    <source>
        <dbReference type="Proteomes" id="UP001054252"/>
    </source>
</evidence>
<proteinExistence type="predicted"/>
<reference evidence="1 2" key="1">
    <citation type="journal article" date="2021" name="Commun. Biol.">
        <title>The genome of Shorea leprosula (Dipterocarpaceae) highlights the ecological relevance of drought in aseasonal tropical rainforests.</title>
        <authorList>
            <person name="Ng K.K.S."/>
            <person name="Kobayashi M.J."/>
            <person name="Fawcett J.A."/>
            <person name="Hatakeyama M."/>
            <person name="Paape T."/>
            <person name="Ng C.H."/>
            <person name="Ang C.C."/>
            <person name="Tnah L.H."/>
            <person name="Lee C.T."/>
            <person name="Nishiyama T."/>
            <person name="Sese J."/>
            <person name="O'Brien M.J."/>
            <person name="Copetti D."/>
            <person name="Mohd Noor M.I."/>
            <person name="Ong R.C."/>
            <person name="Putra M."/>
            <person name="Sireger I.Z."/>
            <person name="Indrioko S."/>
            <person name="Kosugi Y."/>
            <person name="Izuno A."/>
            <person name="Isagi Y."/>
            <person name="Lee S.L."/>
            <person name="Shimizu K.K."/>
        </authorList>
    </citation>
    <scope>NUCLEOTIDE SEQUENCE [LARGE SCALE GENOMIC DNA]</scope>
    <source>
        <strain evidence="1">214</strain>
    </source>
</reference>
<comment type="caution">
    <text evidence="1">The sequence shown here is derived from an EMBL/GenBank/DDBJ whole genome shotgun (WGS) entry which is preliminary data.</text>
</comment>
<evidence type="ECO:0000313" key="1">
    <source>
        <dbReference type="EMBL" id="GKU96469.1"/>
    </source>
</evidence>
<keyword evidence="2" id="KW-1185">Reference proteome</keyword>